<dbReference type="PANTHER" id="PTHR46124">
    <property type="entry name" value="D-AMINOACYL-TRNA DEACYLASE"/>
    <property type="match status" value="1"/>
</dbReference>
<organism evidence="4 5">
    <name type="scientific">Candidatus Acetatifactor stercoripullorum</name>
    <dbReference type="NCBI Taxonomy" id="2838414"/>
    <lineage>
        <taxon>Bacteria</taxon>
        <taxon>Bacillati</taxon>
        <taxon>Bacillota</taxon>
        <taxon>Clostridia</taxon>
        <taxon>Lachnospirales</taxon>
        <taxon>Lachnospiraceae</taxon>
        <taxon>Acetatifactor</taxon>
    </lineage>
</organism>
<name>A0A9D1R604_9FIRM</name>
<dbReference type="PANTHER" id="PTHR46124:SF2">
    <property type="entry name" value="D-AMINOACYL-TRNA DEACYLASE"/>
    <property type="match status" value="1"/>
</dbReference>
<dbReference type="Gene3D" id="3.20.20.140">
    <property type="entry name" value="Metal-dependent hydrolases"/>
    <property type="match status" value="1"/>
</dbReference>
<dbReference type="CDD" id="cd01310">
    <property type="entry name" value="TatD_DNAse"/>
    <property type="match status" value="1"/>
</dbReference>
<dbReference type="GO" id="GO:0016788">
    <property type="term" value="F:hydrolase activity, acting on ester bonds"/>
    <property type="evidence" value="ECO:0007669"/>
    <property type="project" value="InterPro"/>
</dbReference>
<dbReference type="PIRSF" id="PIRSF005902">
    <property type="entry name" value="DNase_TatD"/>
    <property type="match status" value="1"/>
</dbReference>
<protein>
    <submittedName>
        <fullName evidence="4">TatD family hydrolase</fullName>
    </submittedName>
</protein>
<dbReference type="InterPro" id="IPR032466">
    <property type="entry name" value="Metal_Hydrolase"/>
</dbReference>
<keyword evidence="2 4" id="KW-0378">Hydrolase</keyword>
<feature type="binding site" evidence="3">
    <location>
        <position position="202"/>
    </location>
    <ligand>
        <name>a divalent metal cation</name>
        <dbReference type="ChEBI" id="CHEBI:60240"/>
        <label>1</label>
    </ligand>
</feature>
<evidence type="ECO:0000256" key="2">
    <source>
        <dbReference type="ARBA" id="ARBA00022801"/>
    </source>
</evidence>
<reference evidence="4" key="2">
    <citation type="submission" date="2021-04" db="EMBL/GenBank/DDBJ databases">
        <authorList>
            <person name="Gilroy R."/>
        </authorList>
    </citation>
    <scope>NUCLEOTIDE SEQUENCE</scope>
    <source>
        <strain evidence="4">CHK195-6426</strain>
    </source>
</reference>
<feature type="binding site" evidence="3">
    <location>
        <position position="152"/>
    </location>
    <ligand>
        <name>a divalent metal cation</name>
        <dbReference type="ChEBI" id="CHEBI:60240"/>
        <label>2</label>
    </ligand>
</feature>
<keyword evidence="1 3" id="KW-0479">Metal-binding</keyword>
<dbReference type="InterPro" id="IPR015991">
    <property type="entry name" value="TatD/YcfH-like"/>
</dbReference>
<dbReference type="NCBIfam" id="TIGR00010">
    <property type="entry name" value="YchF/TatD family DNA exonuclease"/>
    <property type="match status" value="1"/>
</dbReference>
<comment type="caution">
    <text evidence="4">The sequence shown here is derived from an EMBL/GenBank/DDBJ whole genome shotgun (WGS) entry which is preliminary data.</text>
</comment>
<feature type="binding site" evidence="3">
    <location>
        <position position="91"/>
    </location>
    <ligand>
        <name>a divalent metal cation</name>
        <dbReference type="ChEBI" id="CHEBI:60240"/>
        <label>1</label>
    </ligand>
</feature>
<gene>
    <name evidence="4" type="ORF">H9742_06360</name>
</gene>
<dbReference type="GO" id="GO:0004536">
    <property type="term" value="F:DNA nuclease activity"/>
    <property type="evidence" value="ECO:0007669"/>
    <property type="project" value="InterPro"/>
</dbReference>
<evidence type="ECO:0000256" key="3">
    <source>
        <dbReference type="PIRSR" id="PIRSR005902-1"/>
    </source>
</evidence>
<feature type="binding site" evidence="3">
    <location>
        <position position="7"/>
    </location>
    <ligand>
        <name>a divalent metal cation</name>
        <dbReference type="ChEBI" id="CHEBI:60240"/>
        <label>1</label>
    </ligand>
</feature>
<evidence type="ECO:0000256" key="1">
    <source>
        <dbReference type="ARBA" id="ARBA00022723"/>
    </source>
</evidence>
<dbReference type="SUPFAM" id="SSF51556">
    <property type="entry name" value="Metallo-dependent hydrolases"/>
    <property type="match status" value="1"/>
</dbReference>
<dbReference type="GO" id="GO:0046872">
    <property type="term" value="F:metal ion binding"/>
    <property type="evidence" value="ECO:0007669"/>
    <property type="project" value="UniProtKB-KW"/>
</dbReference>
<dbReference type="AlphaFoldDB" id="A0A9D1R604"/>
<accession>A0A9D1R604</accession>
<feature type="binding site" evidence="3">
    <location>
        <position position="127"/>
    </location>
    <ligand>
        <name>a divalent metal cation</name>
        <dbReference type="ChEBI" id="CHEBI:60240"/>
        <label>2</label>
    </ligand>
</feature>
<sequence>MFDTHAHYDDEAFDQDRDALLKELPARGISRVVNIGASLASCEKTLALAESYDYIYAALGVHPSETAGLEKTAIETLRKQCRHEKCVAVGEIGLDYHWEEPEREIQKEWFAMQLALARELSLPVVIHSRDAARDTIDIMTAENARDLGGVIHCYSYTRETAGVFLDMGFYIGIGGVITFKNARKLKEAAQYIPIDRIVVETDCPYLAPEPNRGRRNSSLYLPYVVEALAALKGLTEEEVRRAVWENGLRLYRMSS</sequence>
<dbReference type="InterPro" id="IPR018228">
    <property type="entry name" value="DNase_TatD-rel_CS"/>
</dbReference>
<dbReference type="PROSITE" id="PS01091">
    <property type="entry name" value="TATD_3"/>
    <property type="match status" value="1"/>
</dbReference>
<dbReference type="InterPro" id="IPR001130">
    <property type="entry name" value="TatD-like"/>
</dbReference>
<dbReference type="Pfam" id="PF01026">
    <property type="entry name" value="TatD_DNase"/>
    <property type="match status" value="1"/>
</dbReference>
<feature type="binding site" evidence="3">
    <location>
        <position position="5"/>
    </location>
    <ligand>
        <name>a divalent metal cation</name>
        <dbReference type="ChEBI" id="CHEBI:60240"/>
        <label>1</label>
    </ligand>
</feature>
<proteinExistence type="predicted"/>
<dbReference type="Proteomes" id="UP000824265">
    <property type="component" value="Unassembled WGS sequence"/>
</dbReference>
<dbReference type="FunFam" id="3.20.20.140:FF:000005">
    <property type="entry name" value="TatD family hydrolase"/>
    <property type="match status" value="1"/>
</dbReference>
<evidence type="ECO:0000313" key="5">
    <source>
        <dbReference type="Proteomes" id="UP000824265"/>
    </source>
</evidence>
<dbReference type="EMBL" id="DXGH01000035">
    <property type="protein sequence ID" value="HIW81143.1"/>
    <property type="molecule type" value="Genomic_DNA"/>
</dbReference>
<evidence type="ECO:0000313" key="4">
    <source>
        <dbReference type="EMBL" id="HIW81143.1"/>
    </source>
</evidence>
<reference evidence="4" key="1">
    <citation type="journal article" date="2021" name="PeerJ">
        <title>Extensive microbial diversity within the chicken gut microbiome revealed by metagenomics and culture.</title>
        <authorList>
            <person name="Gilroy R."/>
            <person name="Ravi A."/>
            <person name="Getino M."/>
            <person name="Pursley I."/>
            <person name="Horton D.L."/>
            <person name="Alikhan N.F."/>
            <person name="Baker D."/>
            <person name="Gharbi K."/>
            <person name="Hall N."/>
            <person name="Watson M."/>
            <person name="Adriaenssens E.M."/>
            <person name="Foster-Nyarko E."/>
            <person name="Jarju S."/>
            <person name="Secka A."/>
            <person name="Antonio M."/>
            <person name="Oren A."/>
            <person name="Chaudhuri R.R."/>
            <person name="La Ragione R."/>
            <person name="Hildebrand F."/>
            <person name="Pallen M.J."/>
        </authorList>
    </citation>
    <scope>NUCLEOTIDE SEQUENCE</scope>
    <source>
        <strain evidence="4">CHK195-6426</strain>
    </source>
</reference>